<proteinExistence type="predicted"/>
<evidence type="ECO:0000256" key="5">
    <source>
        <dbReference type="ARBA" id="ARBA00023014"/>
    </source>
</evidence>
<comment type="cofactor">
    <cofactor evidence="1">
        <name>[4Fe-4S] cluster</name>
        <dbReference type="ChEBI" id="CHEBI:49883"/>
    </cofactor>
</comment>
<dbReference type="GO" id="GO:0003824">
    <property type="term" value="F:catalytic activity"/>
    <property type="evidence" value="ECO:0007669"/>
    <property type="project" value="InterPro"/>
</dbReference>
<dbReference type="InterPro" id="IPR058240">
    <property type="entry name" value="rSAM_sf"/>
</dbReference>
<sequence>MELLRQEATLLSLGDRVLSFDREGRPYHYFRQGLTYKRALDGSLHLRYREGERKRRRLSPEEALALYEEILDLARRHLRDEKRRREILRWTPEALLDPTPYQRAYAWPVSILPPDAYLSVVLQATTGCTWNRCTFCAFYQDRPFRKRSEEEFLAHVEAVLDLLGRGRLLRRGVFLADGNALALSEPLIPLLEAVGARLPGEPVLGFLDLFTGLKKEASWWTRLFGLGLRRVYIGLETGHAPLLALLGKPGHPKELLPLARALKEAGLALGLILMVGAGGRTYEKAHREESLSLLAGLPLGRGDLVYLSPFQETPGTPYAALGLEPLPDVEAELALWAEAIRKMGLKAARYDIREFVY</sequence>
<gene>
    <name evidence="7" type="ORF">BVI061214_01272</name>
</gene>
<dbReference type="PANTHER" id="PTHR43409:SF4">
    <property type="entry name" value="RADICAL SAM SUPERFAMILY PROTEIN"/>
    <property type="match status" value="1"/>
</dbReference>
<dbReference type="RefSeq" id="WP_053768606.1">
    <property type="nucleotide sequence ID" value="NZ_LHCI01000106.1"/>
</dbReference>
<organism evidence="7 8">
    <name type="scientific">Thermus aquaticus</name>
    <dbReference type="NCBI Taxonomy" id="271"/>
    <lineage>
        <taxon>Bacteria</taxon>
        <taxon>Thermotogati</taxon>
        <taxon>Deinococcota</taxon>
        <taxon>Deinococci</taxon>
        <taxon>Thermales</taxon>
        <taxon>Thermaceae</taxon>
        <taxon>Thermus</taxon>
    </lineage>
</organism>
<dbReference type="InterPro" id="IPR006638">
    <property type="entry name" value="Elp3/MiaA/NifB-like_rSAM"/>
</dbReference>
<dbReference type="InterPro" id="IPR051198">
    <property type="entry name" value="BchE-like"/>
</dbReference>
<keyword evidence="3" id="KW-0479">Metal-binding</keyword>
<protein>
    <submittedName>
        <fullName evidence="7">Radical SAM superfamily protein</fullName>
    </submittedName>
</protein>
<keyword evidence="2" id="KW-0949">S-adenosyl-L-methionine</keyword>
<dbReference type="GO" id="GO:0051536">
    <property type="term" value="F:iron-sulfur cluster binding"/>
    <property type="evidence" value="ECO:0007669"/>
    <property type="project" value="UniProtKB-KW"/>
</dbReference>
<reference evidence="7 8" key="1">
    <citation type="submission" date="2015-07" db="EMBL/GenBank/DDBJ databases">
        <authorList>
            <person name="Noorani M."/>
        </authorList>
    </citation>
    <scope>NUCLEOTIDE SEQUENCE [LARGE SCALE GENOMIC DNA]</scope>
    <source>
        <strain evidence="8">ATCC 25104 / DSM 625 / JCM 10724 / NBRC 103206 / NCIMB 11243 / YT-1</strain>
    </source>
</reference>
<dbReference type="SFLD" id="SFLDS00029">
    <property type="entry name" value="Radical_SAM"/>
    <property type="match status" value="1"/>
</dbReference>
<dbReference type="CDD" id="cd01335">
    <property type="entry name" value="Radical_SAM"/>
    <property type="match status" value="1"/>
</dbReference>
<evidence type="ECO:0000259" key="6">
    <source>
        <dbReference type="PROSITE" id="PS51918"/>
    </source>
</evidence>
<dbReference type="SMART" id="SM00729">
    <property type="entry name" value="Elp3"/>
    <property type="match status" value="1"/>
</dbReference>
<dbReference type="PANTHER" id="PTHR43409">
    <property type="entry name" value="ANAEROBIC MAGNESIUM-PROTOPORPHYRIN IX MONOMETHYL ESTER CYCLASE-RELATED"/>
    <property type="match status" value="1"/>
</dbReference>
<evidence type="ECO:0000256" key="1">
    <source>
        <dbReference type="ARBA" id="ARBA00001966"/>
    </source>
</evidence>
<dbReference type="InterPro" id="IPR007197">
    <property type="entry name" value="rSAM"/>
</dbReference>
<dbReference type="EMBL" id="LHCI01000106">
    <property type="protein sequence ID" value="KOX90085.1"/>
    <property type="molecule type" value="Genomic_DNA"/>
</dbReference>
<evidence type="ECO:0000313" key="8">
    <source>
        <dbReference type="Proteomes" id="UP000037685"/>
    </source>
</evidence>
<accession>A0A0M9AG00</accession>
<dbReference type="InterPro" id="IPR013785">
    <property type="entry name" value="Aldolase_TIM"/>
</dbReference>
<feature type="domain" description="Radical SAM core" evidence="6">
    <location>
        <begin position="112"/>
        <end position="346"/>
    </location>
</feature>
<dbReference type="Pfam" id="PF04055">
    <property type="entry name" value="Radical_SAM"/>
    <property type="match status" value="1"/>
</dbReference>
<name>A0A0M9AG00_THEAQ</name>
<dbReference type="AlphaFoldDB" id="A0A0M9AG00"/>
<evidence type="ECO:0000313" key="7">
    <source>
        <dbReference type="EMBL" id="KOX90085.1"/>
    </source>
</evidence>
<evidence type="ECO:0000256" key="4">
    <source>
        <dbReference type="ARBA" id="ARBA00023004"/>
    </source>
</evidence>
<comment type="caution">
    <text evidence="7">The sequence shown here is derived from an EMBL/GenBank/DDBJ whole genome shotgun (WGS) entry which is preliminary data.</text>
</comment>
<dbReference type="SUPFAM" id="SSF102114">
    <property type="entry name" value="Radical SAM enzymes"/>
    <property type="match status" value="1"/>
</dbReference>
<dbReference type="PROSITE" id="PS51918">
    <property type="entry name" value="RADICAL_SAM"/>
    <property type="match status" value="1"/>
</dbReference>
<dbReference type="SFLD" id="SFLDG01082">
    <property type="entry name" value="B12-binding_domain_containing"/>
    <property type="match status" value="1"/>
</dbReference>
<dbReference type="GO" id="GO:0046872">
    <property type="term" value="F:metal ion binding"/>
    <property type="evidence" value="ECO:0007669"/>
    <property type="project" value="UniProtKB-KW"/>
</dbReference>
<dbReference type="Gene3D" id="3.20.20.70">
    <property type="entry name" value="Aldolase class I"/>
    <property type="match status" value="1"/>
</dbReference>
<keyword evidence="4" id="KW-0408">Iron</keyword>
<evidence type="ECO:0000256" key="2">
    <source>
        <dbReference type="ARBA" id="ARBA00022691"/>
    </source>
</evidence>
<dbReference type="Proteomes" id="UP000037685">
    <property type="component" value="Unassembled WGS sequence"/>
</dbReference>
<keyword evidence="5" id="KW-0411">Iron-sulfur</keyword>
<dbReference type="PATRIC" id="fig|271.14.peg.1346"/>
<evidence type="ECO:0000256" key="3">
    <source>
        <dbReference type="ARBA" id="ARBA00022723"/>
    </source>
</evidence>